<feature type="compositionally biased region" description="Basic and acidic residues" evidence="2">
    <location>
        <begin position="238"/>
        <end position="248"/>
    </location>
</feature>
<accession>A0AAD9UXW2</accession>
<dbReference type="InterPro" id="IPR015267">
    <property type="entry name" value="PPP4R2"/>
</dbReference>
<gene>
    <name evidence="3" type="ORF">P5673_024728</name>
</gene>
<feature type="region of interest" description="Disordered" evidence="2">
    <location>
        <begin position="196"/>
        <end position="335"/>
    </location>
</feature>
<evidence type="ECO:0000256" key="2">
    <source>
        <dbReference type="SAM" id="MobiDB-lite"/>
    </source>
</evidence>
<evidence type="ECO:0000313" key="4">
    <source>
        <dbReference type="Proteomes" id="UP001249851"/>
    </source>
</evidence>
<dbReference type="PANTHER" id="PTHR16487:SF0">
    <property type="entry name" value="PROTEIN PHOSPHATASE 4 REGULATORY SUBUNIT 2-RELATED"/>
    <property type="match status" value="1"/>
</dbReference>
<organism evidence="3 4">
    <name type="scientific">Acropora cervicornis</name>
    <name type="common">Staghorn coral</name>
    <dbReference type="NCBI Taxonomy" id="6130"/>
    <lineage>
        <taxon>Eukaryota</taxon>
        <taxon>Metazoa</taxon>
        <taxon>Cnidaria</taxon>
        <taxon>Anthozoa</taxon>
        <taxon>Hexacorallia</taxon>
        <taxon>Scleractinia</taxon>
        <taxon>Astrocoeniina</taxon>
        <taxon>Acroporidae</taxon>
        <taxon>Acropora</taxon>
    </lineage>
</organism>
<feature type="compositionally biased region" description="Polar residues" evidence="2">
    <location>
        <begin position="277"/>
        <end position="287"/>
    </location>
</feature>
<feature type="compositionally biased region" description="Polar residues" evidence="2">
    <location>
        <begin position="198"/>
        <end position="234"/>
    </location>
</feature>
<dbReference type="PANTHER" id="PTHR16487">
    <property type="entry name" value="PPP4R2-RELATED PROTEIN"/>
    <property type="match status" value="1"/>
</dbReference>
<dbReference type="EMBL" id="JARQWQ010000073">
    <property type="protein sequence ID" value="KAK2554013.1"/>
    <property type="molecule type" value="Genomic_DNA"/>
</dbReference>
<dbReference type="Pfam" id="PF09184">
    <property type="entry name" value="PPP4R2"/>
    <property type="match status" value="1"/>
</dbReference>
<feature type="compositionally biased region" description="Acidic residues" evidence="2">
    <location>
        <begin position="261"/>
        <end position="276"/>
    </location>
</feature>
<dbReference type="Proteomes" id="UP001249851">
    <property type="component" value="Unassembled WGS sequence"/>
</dbReference>
<sequence length="335" mass="37308">MVIQTMENNEEVLQALHDFGNMSNAEKFLTQDLEDMLSYIAKTGRVLFPWNSLKPVFLFKLDKVMREFFESSPSRNAPSSSEPTISADFEVMRQRLLDYLDSFTSAPFTIQRLCELMVEPRKNYSNSEKFMRGVEKNVLVVSTIDIGRDDISVFSLTNDIDRLSNVPNGPVTNGVMTYATPSESSFVADRSYNERLSPHNTQAVTTDTNGSTAANSKENGHNSGENCNNSSSALATDRSSENQHQHDGEESENLVSKVEGEEVVQEEAPEKSDEDNTTNSSESNVPTEQKDPLTEEGAESLTSPPKPDTLYKESTEKTADNEASKPNEEEPMDEN</sequence>
<evidence type="ECO:0000313" key="3">
    <source>
        <dbReference type="EMBL" id="KAK2554013.1"/>
    </source>
</evidence>
<feature type="compositionally biased region" description="Basic and acidic residues" evidence="2">
    <location>
        <begin position="309"/>
        <end position="328"/>
    </location>
</feature>
<keyword evidence="4" id="KW-1185">Reference proteome</keyword>
<dbReference type="GO" id="GO:0005737">
    <property type="term" value="C:cytoplasm"/>
    <property type="evidence" value="ECO:0007669"/>
    <property type="project" value="TreeGrafter"/>
</dbReference>
<dbReference type="GO" id="GO:0005634">
    <property type="term" value="C:nucleus"/>
    <property type="evidence" value="ECO:0007669"/>
    <property type="project" value="TreeGrafter"/>
</dbReference>
<dbReference type="GO" id="GO:0030289">
    <property type="term" value="C:protein phosphatase 4 complex"/>
    <property type="evidence" value="ECO:0007669"/>
    <property type="project" value="InterPro"/>
</dbReference>
<reference evidence="3" key="1">
    <citation type="journal article" date="2023" name="G3 (Bethesda)">
        <title>Whole genome assembly and annotation of the endangered Caribbean coral Acropora cervicornis.</title>
        <authorList>
            <person name="Selwyn J.D."/>
            <person name="Vollmer S.V."/>
        </authorList>
    </citation>
    <scope>NUCLEOTIDE SEQUENCE</scope>
    <source>
        <strain evidence="3">K2</strain>
    </source>
</reference>
<proteinExistence type="inferred from homology"/>
<evidence type="ECO:0000256" key="1">
    <source>
        <dbReference type="ARBA" id="ARBA00009207"/>
    </source>
</evidence>
<protein>
    <submittedName>
        <fullName evidence="3">Serine/threonine-protein phosphatase 4 regulatory subunit 2</fullName>
    </submittedName>
</protein>
<dbReference type="GO" id="GO:0019888">
    <property type="term" value="F:protein phosphatase regulator activity"/>
    <property type="evidence" value="ECO:0007669"/>
    <property type="project" value="InterPro"/>
</dbReference>
<dbReference type="AlphaFoldDB" id="A0AAD9UXW2"/>
<comment type="caution">
    <text evidence="3">The sequence shown here is derived from an EMBL/GenBank/DDBJ whole genome shotgun (WGS) entry which is preliminary data.</text>
</comment>
<reference evidence="3" key="2">
    <citation type="journal article" date="2023" name="Science">
        <title>Genomic signatures of disease resistance in endangered staghorn corals.</title>
        <authorList>
            <person name="Vollmer S.V."/>
            <person name="Selwyn J.D."/>
            <person name="Despard B.A."/>
            <person name="Roesel C.L."/>
        </authorList>
    </citation>
    <scope>NUCLEOTIDE SEQUENCE</scope>
    <source>
        <strain evidence="3">K2</strain>
    </source>
</reference>
<comment type="similarity">
    <text evidence="1">Belongs to the PPP4R2 family.</text>
</comment>
<name>A0AAD9UXW2_ACRCE</name>